<dbReference type="RefSeq" id="WP_186411724.1">
    <property type="nucleotide sequence ID" value="NZ_FLQY01000275.1"/>
</dbReference>
<evidence type="ECO:0000256" key="4">
    <source>
        <dbReference type="ARBA" id="ARBA00023136"/>
    </source>
</evidence>
<keyword evidence="2 5" id="KW-0812">Transmembrane</keyword>
<dbReference type="AlphaFoldDB" id="A0A1A8XXT8"/>
<keyword evidence="3 5" id="KW-1133">Transmembrane helix</keyword>
<evidence type="ECO:0000256" key="3">
    <source>
        <dbReference type="ARBA" id="ARBA00022989"/>
    </source>
</evidence>
<dbReference type="GO" id="GO:0016020">
    <property type="term" value="C:membrane"/>
    <property type="evidence" value="ECO:0007669"/>
    <property type="project" value="UniProtKB-SubCell"/>
</dbReference>
<proteinExistence type="predicted"/>
<sequence length="153" mass="16763">MRRISEALFFVVLTLWVGGLWAIGYLVAPTLFATLADRHLAGMLAGKLFTLIGWVGLGCGAYLLSFMLFSQGSTVLKRRAFWVVLVMLLLTAVGQFGIHPLLAQLKADALPREVMDSVLRDRFVAWHGISSILYLLQSLLGLMVVVCAGRGAR</sequence>
<evidence type="ECO:0000313" key="7">
    <source>
        <dbReference type="EMBL" id="SBT09789.1"/>
    </source>
</evidence>
<dbReference type="EMBL" id="FLQY01000275">
    <property type="protein sequence ID" value="SBT09789.1"/>
    <property type="molecule type" value="Genomic_DNA"/>
</dbReference>
<evidence type="ECO:0000256" key="2">
    <source>
        <dbReference type="ARBA" id="ARBA00022692"/>
    </source>
</evidence>
<evidence type="ECO:0000259" key="6">
    <source>
        <dbReference type="Pfam" id="PF13664"/>
    </source>
</evidence>
<dbReference type="Proteomes" id="UP000199600">
    <property type="component" value="Unassembled WGS sequence"/>
</dbReference>
<feature type="transmembrane region" description="Helical" evidence="5">
    <location>
        <begin position="7"/>
        <end position="28"/>
    </location>
</feature>
<evidence type="ECO:0000256" key="1">
    <source>
        <dbReference type="ARBA" id="ARBA00004370"/>
    </source>
</evidence>
<dbReference type="Pfam" id="PF13664">
    <property type="entry name" value="DUF4149"/>
    <property type="match status" value="1"/>
</dbReference>
<protein>
    <recommendedName>
        <fullName evidence="6">TMEM205-like domain-containing protein</fullName>
    </recommendedName>
</protein>
<keyword evidence="8" id="KW-1185">Reference proteome</keyword>
<name>A0A1A8XXT8_9RHOO</name>
<feature type="domain" description="TMEM205-like" evidence="6">
    <location>
        <begin position="12"/>
        <end position="108"/>
    </location>
</feature>
<reference evidence="7 8" key="1">
    <citation type="submission" date="2016-06" db="EMBL/GenBank/DDBJ databases">
        <authorList>
            <person name="Kjaerup R.B."/>
            <person name="Dalgaard T.S."/>
            <person name="Juul-Madsen H.R."/>
        </authorList>
    </citation>
    <scope>NUCLEOTIDE SEQUENCE [LARGE SCALE GENOMIC DNA]</scope>
    <source>
        <strain evidence="7">2</strain>
    </source>
</reference>
<evidence type="ECO:0000256" key="5">
    <source>
        <dbReference type="SAM" id="Phobius"/>
    </source>
</evidence>
<feature type="transmembrane region" description="Helical" evidence="5">
    <location>
        <begin position="48"/>
        <end position="69"/>
    </location>
</feature>
<accession>A0A1A8XXT8</accession>
<organism evidence="7 8">
    <name type="scientific">Candidatus Propionivibrio aalborgensis</name>
    <dbReference type="NCBI Taxonomy" id="1860101"/>
    <lineage>
        <taxon>Bacteria</taxon>
        <taxon>Pseudomonadati</taxon>
        <taxon>Pseudomonadota</taxon>
        <taxon>Betaproteobacteria</taxon>
        <taxon>Rhodocyclales</taxon>
        <taxon>Rhodocyclaceae</taxon>
        <taxon>Propionivibrio</taxon>
    </lineage>
</organism>
<feature type="transmembrane region" description="Helical" evidence="5">
    <location>
        <begin position="123"/>
        <end position="148"/>
    </location>
</feature>
<comment type="subcellular location">
    <subcellularLocation>
        <location evidence="1">Membrane</location>
    </subcellularLocation>
</comment>
<evidence type="ECO:0000313" key="8">
    <source>
        <dbReference type="Proteomes" id="UP000199600"/>
    </source>
</evidence>
<gene>
    <name evidence="7" type="ORF">PROAA_3460004</name>
</gene>
<keyword evidence="4 5" id="KW-0472">Membrane</keyword>
<dbReference type="InterPro" id="IPR025423">
    <property type="entry name" value="TMEM205-like"/>
</dbReference>
<feature type="transmembrane region" description="Helical" evidence="5">
    <location>
        <begin position="81"/>
        <end position="103"/>
    </location>
</feature>